<dbReference type="AlphaFoldDB" id="A0A1F6ECZ0"/>
<sequence>MGLHNISLPVKKSAAGFTAIEILVVVGVVALIAAFGAIIGLDAIGRSSVGSERDLYVTLLSGARARALANVNQLAHGVRAEADTFILFEGTSYNPSDPDNQPIGRTTGIAVSGPENIIFEQLSGNALPASVGTITFSDGVQSDSVEINARGRIEW</sequence>
<gene>
    <name evidence="2" type="ORF">A3A35_03090</name>
</gene>
<dbReference type="Proteomes" id="UP000179115">
    <property type="component" value="Unassembled WGS sequence"/>
</dbReference>
<dbReference type="EMBL" id="MFLV01000020">
    <property type="protein sequence ID" value="OGG71480.1"/>
    <property type="molecule type" value="Genomic_DNA"/>
</dbReference>
<evidence type="ECO:0000256" key="1">
    <source>
        <dbReference type="SAM" id="Phobius"/>
    </source>
</evidence>
<evidence type="ECO:0000313" key="2">
    <source>
        <dbReference type="EMBL" id="OGG71480.1"/>
    </source>
</evidence>
<feature type="transmembrane region" description="Helical" evidence="1">
    <location>
        <begin position="20"/>
        <end position="44"/>
    </location>
</feature>
<comment type="caution">
    <text evidence="2">The sequence shown here is derived from an EMBL/GenBank/DDBJ whole genome shotgun (WGS) entry which is preliminary data.</text>
</comment>
<name>A0A1F6ECZ0_9BACT</name>
<dbReference type="NCBIfam" id="TIGR02532">
    <property type="entry name" value="IV_pilin_GFxxxE"/>
    <property type="match status" value="1"/>
</dbReference>
<evidence type="ECO:0008006" key="4">
    <source>
        <dbReference type="Google" id="ProtNLM"/>
    </source>
</evidence>
<dbReference type="SUPFAM" id="SSF54523">
    <property type="entry name" value="Pili subunits"/>
    <property type="match status" value="1"/>
</dbReference>
<accession>A0A1F6ECZ0</accession>
<keyword evidence="1" id="KW-0812">Transmembrane</keyword>
<evidence type="ECO:0000313" key="3">
    <source>
        <dbReference type="Proteomes" id="UP000179115"/>
    </source>
</evidence>
<reference evidence="2 3" key="1">
    <citation type="journal article" date="2016" name="Nat. Commun.">
        <title>Thousands of microbial genomes shed light on interconnected biogeochemical processes in an aquifer system.</title>
        <authorList>
            <person name="Anantharaman K."/>
            <person name="Brown C.T."/>
            <person name="Hug L.A."/>
            <person name="Sharon I."/>
            <person name="Castelle C.J."/>
            <person name="Probst A.J."/>
            <person name="Thomas B.C."/>
            <person name="Singh A."/>
            <person name="Wilkins M.J."/>
            <person name="Karaoz U."/>
            <person name="Brodie E.L."/>
            <person name="Williams K.H."/>
            <person name="Hubbard S.S."/>
            <person name="Banfield J.F."/>
        </authorList>
    </citation>
    <scope>NUCLEOTIDE SEQUENCE [LARGE SCALE GENOMIC DNA]</scope>
</reference>
<keyword evidence="1" id="KW-0472">Membrane</keyword>
<dbReference type="InterPro" id="IPR012902">
    <property type="entry name" value="N_methyl_site"/>
</dbReference>
<keyword evidence="1" id="KW-1133">Transmembrane helix</keyword>
<dbReference type="STRING" id="1798508.A3A35_03090"/>
<protein>
    <recommendedName>
        <fullName evidence="4">General secretion pathway GspH domain-containing protein</fullName>
    </recommendedName>
</protein>
<dbReference type="InterPro" id="IPR045584">
    <property type="entry name" value="Pilin-like"/>
</dbReference>
<proteinExistence type="predicted"/>
<organism evidence="2 3">
    <name type="scientific">Candidatus Kaiserbacteria bacterium RIFCSPLOWO2_01_FULL_51_21</name>
    <dbReference type="NCBI Taxonomy" id="1798508"/>
    <lineage>
        <taxon>Bacteria</taxon>
        <taxon>Candidatus Kaiseribacteriota</taxon>
    </lineage>
</organism>